<reference evidence="1 2" key="1">
    <citation type="submission" date="2020-10" db="EMBL/GenBank/DDBJ databases">
        <title>Sequencing the genomes of 1000 actinobacteria strains.</title>
        <authorList>
            <person name="Klenk H.-P."/>
        </authorList>
    </citation>
    <scope>NUCLEOTIDE SEQUENCE [LARGE SCALE GENOMIC DNA]</scope>
    <source>
        <strain evidence="1 2">DSM 44653</strain>
    </source>
</reference>
<organism evidence="1 2">
    <name type="scientific">Amycolatopsis lexingtonensis</name>
    <dbReference type="NCBI Taxonomy" id="218822"/>
    <lineage>
        <taxon>Bacteria</taxon>
        <taxon>Bacillati</taxon>
        <taxon>Actinomycetota</taxon>
        <taxon>Actinomycetes</taxon>
        <taxon>Pseudonocardiales</taxon>
        <taxon>Pseudonocardiaceae</taxon>
        <taxon>Amycolatopsis</taxon>
    </lineage>
</organism>
<comment type="caution">
    <text evidence="1">The sequence shown here is derived from an EMBL/GenBank/DDBJ whole genome shotgun (WGS) entry which is preliminary data.</text>
</comment>
<dbReference type="EMBL" id="JADBEG010000001">
    <property type="protein sequence ID" value="MBE1496240.1"/>
    <property type="molecule type" value="Genomic_DNA"/>
</dbReference>
<sequence>MPRPDTEDGFVYVSGPCSSWENTAGYRPVYSFSVPLPDVRGLRIRLSAYLRDRDRSRAALQ</sequence>
<evidence type="ECO:0000313" key="1">
    <source>
        <dbReference type="EMBL" id="MBE1496240.1"/>
    </source>
</evidence>
<dbReference type="Proteomes" id="UP000631670">
    <property type="component" value="Unassembled WGS sequence"/>
</dbReference>
<evidence type="ECO:0000313" key="2">
    <source>
        <dbReference type="Proteomes" id="UP000631670"/>
    </source>
</evidence>
<dbReference type="RefSeq" id="WP_086865299.1">
    <property type="nucleotide sequence ID" value="NZ_JADBEG010000001.1"/>
</dbReference>
<accession>A0ABR9HZ78</accession>
<name>A0ABR9HZ78_9PSEU</name>
<gene>
    <name evidence="1" type="ORF">H4696_003340</name>
</gene>
<protein>
    <submittedName>
        <fullName evidence="1">Uncharacterized protein</fullName>
    </submittedName>
</protein>
<proteinExistence type="predicted"/>
<keyword evidence="2" id="KW-1185">Reference proteome</keyword>